<sequence length="277" mass="30576">MAHLDHEERIVIEFADETDGLHFDVPEAEYHAHPGSLSSTGAKLLATRTPAEFRHNQLNGRAPKKVFDLGTLVHKIVLGAGATIVTVDAADWRTKAAKEERDQAYADGKTPVLERDWKRAERMADALSLSKTATDLLSVGAPEVSMLGTDPETGVRLRGRLDWLRPDAVVDFKTAADASPHAFARAAGDFGYYQQDPFYRDLLHLLGSPVDDFIFIVQSTEPPHLVSVNRLTRDDVIDGRTANRRAITTYAICTDTGNWPGYGDQINTISVPPFKKK</sequence>
<proteinExistence type="predicted"/>
<dbReference type="EMBL" id="VIGX01000002">
    <property type="protein sequence ID" value="TWS30240.1"/>
    <property type="molecule type" value="Genomic_DNA"/>
</dbReference>
<protein>
    <recommendedName>
        <fullName evidence="1">Putative exodeoxyribonuclease 8 PDDEXK-like domain-containing protein</fullName>
    </recommendedName>
</protein>
<gene>
    <name evidence="2" type="ORF">FK530_06955</name>
</gene>
<dbReference type="Gene3D" id="3.90.320.10">
    <property type="match status" value="1"/>
</dbReference>
<evidence type="ECO:0000313" key="3">
    <source>
        <dbReference type="Proteomes" id="UP000319375"/>
    </source>
</evidence>
<dbReference type="InterPro" id="IPR011604">
    <property type="entry name" value="PDDEXK-like_dom_sf"/>
</dbReference>
<organism evidence="2 3">
    <name type="scientific">Tsukamurella conjunctivitidis</name>
    <dbReference type="NCBI Taxonomy" id="2592068"/>
    <lineage>
        <taxon>Bacteria</taxon>
        <taxon>Bacillati</taxon>
        <taxon>Actinomycetota</taxon>
        <taxon>Actinomycetes</taxon>
        <taxon>Mycobacteriales</taxon>
        <taxon>Tsukamurellaceae</taxon>
        <taxon>Tsukamurella</taxon>
    </lineage>
</organism>
<dbReference type="Proteomes" id="UP000319375">
    <property type="component" value="Unassembled WGS sequence"/>
</dbReference>
<accession>A0A5C5S600</accession>
<evidence type="ECO:0000313" key="2">
    <source>
        <dbReference type="EMBL" id="TWS30240.1"/>
    </source>
</evidence>
<dbReference type="InterPro" id="IPR024432">
    <property type="entry name" value="Put_RecE_PDDEXK-like_dom"/>
</dbReference>
<name>A0A5C5S600_9ACTN</name>
<evidence type="ECO:0000259" key="1">
    <source>
        <dbReference type="Pfam" id="PF12684"/>
    </source>
</evidence>
<comment type="caution">
    <text evidence="2">The sequence shown here is derived from an EMBL/GenBank/DDBJ whole genome shotgun (WGS) entry which is preliminary data.</text>
</comment>
<feature type="domain" description="Putative exodeoxyribonuclease 8 PDDEXK-like" evidence="1">
    <location>
        <begin position="55"/>
        <end position="269"/>
    </location>
</feature>
<dbReference type="AlphaFoldDB" id="A0A5C5S600"/>
<reference evidence="2 3" key="1">
    <citation type="submission" date="2019-06" db="EMBL/GenBank/DDBJ databases">
        <title>Tsukamurella conjunctivitidis sp. nov., Tsukamurella assacharolytica sp. nov. and Tsukamurella sputae sp. nov. isolated from patients with conjunctivitis, bacteraemia (lymphoma) and respiratory infection (sputum) in Hong Kong.</title>
        <authorList>
            <person name="Teng J.L.L."/>
            <person name="Lee H.H."/>
            <person name="Fong J.Y.H."/>
            <person name="Fok K.M.N."/>
            <person name="Lau S.K.P."/>
            <person name="Woo P.C.Y."/>
        </authorList>
    </citation>
    <scope>NUCLEOTIDE SEQUENCE [LARGE SCALE GENOMIC DNA]</scope>
    <source>
        <strain evidence="2 3">HKU72</strain>
    </source>
</reference>
<dbReference type="Pfam" id="PF12684">
    <property type="entry name" value="DUF3799"/>
    <property type="match status" value="1"/>
</dbReference>
<keyword evidence="3" id="KW-1185">Reference proteome</keyword>